<dbReference type="AlphaFoldDB" id="A0ABD0V0J3"/>
<evidence type="ECO:0000259" key="1">
    <source>
        <dbReference type="Pfam" id="PF03372"/>
    </source>
</evidence>
<feature type="domain" description="Endonuclease/exonuclease/phosphatase" evidence="1">
    <location>
        <begin position="6"/>
        <end position="148"/>
    </location>
</feature>
<dbReference type="Proteomes" id="UP001552299">
    <property type="component" value="Unassembled WGS sequence"/>
</dbReference>
<evidence type="ECO:0000313" key="3">
    <source>
        <dbReference type="Proteomes" id="UP001552299"/>
    </source>
</evidence>
<evidence type="ECO:0000313" key="2">
    <source>
        <dbReference type="EMBL" id="KAL0916227.1"/>
    </source>
</evidence>
<comment type="caution">
    <text evidence="2">The sequence shown here is derived from an EMBL/GenBank/DDBJ whole genome shotgun (WGS) entry which is preliminary data.</text>
</comment>
<dbReference type="EMBL" id="JANQDX010000011">
    <property type="protein sequence ID" value="KAL0916227.1"/>
    <property type="molecule type" value="Genomic_DNA"/>
</dbReference>
<protein>
    <recommendedName>
        <fullName evidence="1">Endonuclease/exonuclease/phosphatase domain-containing protein</fullName>
    </recommendedName>
</protein>
<dbReference type="InterPro" id="IPR005135">
    <property type="entry name" value="Endo/exonuclease/phosphatase"/>
</dbReference>
<dbReference type="InterPro" id="IPR036691">
    <property type="entry name" value="Endo/exonu/phosph_ase_sf"/>
</dbReference>
<dbReference type="Gene3D" id="3.60.10.10">
    <property type="entry name" value="Endonuclease/exonuclease/phosphatase"/>
    <property type="match status" value="1"/>
</dbReference>
<gene>
    <name evidence="2" type="ORF">M5K25_013720</name>
</gene>
<dbReference type="SUPFAM" id="SSF56219">
    <property type="entry name" value="DNase I-like"/>
    <property type="match status" value="1"/>
</dbReference>
<dbReference type="PANTHER" id="PTHR35218:SF7">
    <property type="entry name" value="ENDONUCLEASE_EXONUCLEASE_PHOSPHATASE"/>
    <property type="match status" value="1"/>
</dbReference>
<reference evidence="2 3" key="1">
    <citation type="journal article" date="2024" name="Plant Biotechnol. J.">
        <title>Dendrobium thyrsiflorum genome and its molecular insights into genes involved in important horticultural traits.</title>
        <authorList>
            <person name="Chen B."/>
            <person name="Wang J.Y."/>
            <person name="Zheng P.J."/>
            <person name="Li K.L."/>
            <person name="Liang Y.M."/>
            <person name="Chen X.F."/>
            <person name="Zhang C."/>
            <person name="Zhao X."/>
            <person name="He X."/>
            <person name="Zhang G.Q."/>
            <person name="Liu Z.J."/>
            <person name="Xu Q."/>
        </authorList>
    </citation>
    <scope>NUCLEOTIDE SEQUENCE [LARGE SCALE GENOMIC DNA]</scope>
    <source>
        <strain evidence="2">GZMU011</strain>
    </source>
</reference>
<sequence>MSSIAFWNCRGARKNKASRYLKEFVKEFDIFFVGLVETKISSVKRDEFNKVIGVSWDFFLFHAEGLSGGIMVCWRSDVGSFSVLEASSQVVVGELSIPSKGVWLVATVYGSKDTYKRRILLKSLEAFSDRSLPFIVGGDFNCILSQKEKRGEKNFVFSQGHEFIHEQRALKAIFFWSKSKHENLNILKDRLKKEILELQEEEADRGLSDVKIYLLKSKVLELNSTLGRLNTWWRQRAKVKWIEEGDTNSKFFHAFASARRNSNQINQIKDNKGNLVEDQSLIKDVFYELFIDKWKERRCVLRGWPPTSHVLDELD</sequence>
<name>A0ABD0V0J3_DENTH</name>
<proteinExistence type="predicted"/>
<accession>A0ABD0V0J3</accession>
<keyword evidence="3" id="KW-1185">Reference proteome</keyword>
<organism evidence="2 3">
    <name type="scientific">Dendrobium thyrsiflorum</name>
    <name type="common">Pinecone-like raceme dendrobium</name>
    <name type="synonym">Orchid</name>
    <dbReference type="NCBI Taxonomy" id="117978"/>
    <lineage>
        <taxon>Eukaryota</taxon>
        <taxon>Viridiplantae</taxon>
        <taxon>Streptophyta</taxon>
        <taxon>Embryophyta</taxon>
        <taxon>Tracheophyta</taxon>
        <taxon>Spermatophyta</taxon>
        <taxon>Magnoliopsida</taxon>
        <taxon>Liliopsida</taxon>
        <taxon>Asparagales</taxon>
        <taxon>Orchidaceae</taxon>
        <taxon>Epidendroideae</taxon>
        <taxon>Malaxideae</taxon>
        <taxon>Dendrobiinae</taxon>
        <taxon>Dendrobium</taxon>
    </lineage>
</organism>
<dbReference type="Pfam" id="PF03372">
    <property type="entry name" value="Exo_endo_phos"/>
    <property type="match status" value="1"/>
</dbReference>
<dbReference type="PANTHER" id="PTHR35218">
    <property type="entry name" value="RNASE H DOMAIN-CONTAINING PROTEIN"/>
    <property type="match status" value="1"/>
</dbReference>